<gene>
    <name evidence="9" type="ORF">SAMN05216605_1174</name>
</gene>
<dbReference type="GO" id="GO:0071555">
    <property type="term" value="P:cell wall organization"/>
    <property type="evidence" value="ECO:0007669"/>
    <property type="project" value="InterPro"/>
</dbReference>
<dbReference type="Pfam" id="PF00345">
    <property type="entry name" value="PapD_N"/>
    <property type="match status" value="1"/>
</dbReference>
<keyword evidence="5" id="KW-0143">Chaperone</keyword>
<evidence type="ECO:0000259" key="7">
    <source>
        <dbReference type="Pfam" id="PF00345"/>
    </source>
</evidence>
<accession>A0A1G8N8I4</accession>
<dbReference type="InterPro" id="IPR016148">
    <property type="entry name" value="Pili_assmbl_chaperone_C"/>
</dbReference>
<dbReference type="InterPro" id="IPR008962">
    <property type="entry name" value="PapD-like_sf"/>
</dbReference>
<name>A0A1G8N8I4_9PSED</name>
<dbReference type="PRINTS" id="PR00969">
    <property type="entry name" value="CHAPERONPILI"/>
</dbReference>
<keyword evidence="10" id="KW-1185">Reference proteome</keyword>
<proteinExistence type="inferred from homology"/>
<comment type="subcellular location">
    <subcellularLocation>
        <location evidence="1">Periplasm</location>
    </subcellularLocation>
</comment>
<dbReference type="STRING" id="89065.SAMN05216605_1174"/>
<keyword evidence="4" id="KW-0574">Periplasm</keyword>
<dbReference type="Pfam" id="PF02753">
    <property type="entry name" value="PapD_C"/>
    <property type="match status" value="1"/>
</dbReference>
<dbReference type="InterPro" id="IPR016147">
    <property type="entry name" value="Pili_assmbl_chaperone_N"/>
</dbReference>
<dbReference type="AlphaFoldDB" id="A0A1G8N8I4"/>
<dbReference type="Gene3D" id="2.60.40.10">
    <property type="entry name" value="Immunoglobulins"/>
    <property type="match status" value="2"/>
</dbReference>
<protein>
    <submittedName>
        <fullName evidence="9">Fimbrial chaperone protein/chaperone protein EcpD</fullName>
    </submittedName>
</protein>
<dbReference type="GO" id="GO:0030288">
    <property type="term" value="C:outer membrane-bounded periplasmic space"/>
    <property type="evidence" value="ECO:0007669"/>
    <property type="project" value="InterPro"/>
</dbReference>
<evidence type="ECO:0000256" key="2">
    <source>
        <dbReference type="ARBA" id="ARBA00007399"/>
    </source>
</evidence>
<evidence type="ECO:0000256" key="4">
    <source>
        <dbReference type="ARBA" id="ARBA00022764"/>
    </source>
</evidence>
<evidence type="ECO:0000256" key="6">
    <source>
        <dbReference type="SAM" id="SignalP"/>
    </source>
</evidence>
<feature type="domain" description="Pili assembly chaperone C-terminal" evidence="8">
    <location>
        <begin position="176"/>
        <end position="238"/>
    </location>
</feature>
<evidence type="ECO:0000256" key="1">
    <source>
        <dbReference type="ARBA" id="ARBA00004418"/>
    </source>
</evidence>
<dbReference type="InterPro" id="IPR036316">
    <property type="entry name" value="Pili_assmbl_chap_C_dom_sf"/>
</dbReference>
<organism evidence="9 10">
    <name type="scientific">Pseudomonas abietaniphila</name>
    <dbReference type="NCBI Taxonomy" id="89065"/>
    <lineage>
        <taxon>Bacteria</taxon>
        <taxon>Pseudomonadati</taxon>
        <taxon>Pseudomonadota</taxon>
        <taxon>Gammaproteobacteria</taxon>
        <taxon>Pseudomonadales</taxon>
        <taxon>Pseudomonadaceae</taxon>
        <taxon>Pseudomonas</taxon>
    </lineage>
</organism>
<comment type="similarity">
    <text evidence="2">Belongs to the periplasmic pilus chaperone family.</text>
</comment>
<dbReference type="RefSeq" id="WP_341845440.1">
    <property type="nucleotide sequence ID" value="NZ_FNCO01000017.1"/>
</dbReference>
<feature type="signal peptide" evidence="6">
    <location>
        <begin position="1"/>
        <end position="32"/>
    </location>
</feature>
<dbReference type="PANTHER" id="PTHR30251:SF2">
    <property type="entry name" value="FIMBRIAL CHAPERONE YADV-RELATED"/>
    <property type="match status" value="1"/>
</dbReference>
<dbReference type="PANTHER" id="PTHR30251">
    <property type="entry name" value="PILUS ASSEMBLY CHAPERONE"/>
    <property type="match status" value="1"/>
</dbReference>
<dbReference type="Proteomes" id="UP000182894">
    <property type="component" value="Unassembled WGS sequence"/>
</dbReference>
<evidence type="ECO:0000313" key="9">
    <source>
        <dbReference type="EMBL" id="SDI76591.1"/>
    </source>
</evidence>
<keyword evidence="3 6" id="KW-0732">Signal</keyword>
<dbReference type="EMBL" id="FNCO01000017">
    <property type="protein sequence ID" value="SDI76591.1"/>
    <property type="molecule type" value="Genomic_DNA"/>
</dbReference>
<evidence type="ECO:0000313" key="10">
    <source>
        <dbReference type="Proteomes" id="UP000182894"/>
    </source>
</evidence>
<dbReference type="InterPro" id="IPR050643">
    <property type="entry name" value="Periplasmic_pilus_chap"/>
</dbReference>
<reference evidence="10" key="1">
    <citation type="submission" date="2016-10" db="EMBL/GenBank/DDBJ databases">
        <authorList>
            <person name="Varghese N."/>
            <person name="Submissions S."/>
        </authorList>
    </citation>
    <scope>NUCLEOTIDE SEQUENCE [LARGE SCALE GENOMIC DNA]</scope>
    <source>
        <strain evidence="10">ATCC 700689</strain>
    </source>
</reference>
<dbReference type="InterPro" id="IPR001829">
    <property type="entry name" value="Pili_assmbl_chaperone_bac"/>
</dbReference>
<evidence type="ECO:0000256" key="3">
    <source>
        <dbReference type="ARBA" id="ARBA00022729"/>
    </source>
</evidence>
<feature type="chain" id="PRO_5010241620" evidence="6">
    <location>
        <begin position="33"/>
        <end position="250"/>
    </location>
</feature>
<sequence>MPMFQGLCLPAHPWRNLCAALCLLAYLPASHGALTLSGTRVIFQGDKRSVSLTVANPSKATYAVQTWINTAADDHHTPVPFIASPPLFRLGPGKEQHVQISALPHQLPKDRESLFFFNAQEIPQTDTSDGNKLTIALRSRIKFLYRPVELSENPLDALQRLTWSVVATDNGPHLVVDNPTPFHMSFITLQLQDKGRTHKIDDTTMAAPFSRQSYPLDSFAAGPDASVTFSVITDYGGFSKPLTQSLNANR</sequence>
<evidence type="ECO:0000259" key="8">
    <source>
        <dbReference type="Pfam" id="PF02753"/>
    </source>
</evidence>
<dbReference type="InterPro" id="IPR013783">
    <property type="entry name" value="Ig-like_fold"/>
</dbReference>
<evidence type="ECO:0000256" key="5">
    <source>
        <dbReference type="ARBA" id="ARBA00023186"/>
    </source>
</evidence>
<dbReference type="SUPFAM" id="SSF49354">
    <property type="entry name" value="PapD-like"/>
    <property type="match status" value="1"/>
</dbReference>
<dbReference type="SUPFAM" id="SSF49584">
    <property type="entry name" value="Periplasmic chaperone C-domain"/>
    <property type="match status" value="1"/>
</dbReference>
<feature type="domain" description="Pili assembly chaperone N-terminal" evidence="7">
    <location>
        <begin position="34"/>
        <end position="150"/>
    </location>
</feature>